<gene>
    <name evidence="2" type="ORF">LCGC14_1441170</name>
</gene>
<accession>A0A0F9JL98</accession>
<protein>
    <submittedName>
        <fullName evidence="2">Uncharacterized protein</fullName>
    </submittedName>
</protein>
<feature type="region of interest" description="Disordered" evidence="1">
    <location>
        <begin position="161"/>
        <end position="187"/>
    </location>
</feature>
<dbReference type="AlphaFoldDB" id="A0A0F9JL98"/>
<feature type="compositionally biased region" description="Polar residues" evidence="1">
    <location>
        <begin position="1"/>
        <end position="11"/>
    </location>
</feature>
<evidence type="ECO:0000256" key="1">
    <source>
        <dbReference type="SAM" id="MobiDB-lite"/>
    </source>
</evidence>
<evidence type="ECO:0000313" key="2">
    <source>
        <dbReference type="EMBL" id="KKM70393.1"/>
    </source>
</evidence>
<name>A0A0F9JL98_9ZZZZ</name>
<proteinExistence type="predicted"/>
<feature type="region of interest" description="Disordered" evidence="1">
    <location>
        <begin position="1"/>
        <end position="26"/>
    </location>
</feature>
<reference evidence="2" key="1">
    <citation type="journal article" date="2015" name="Nature">
        <title>Complex archaea that bridge the gap between prokaryotes and eukaryotes.</title>
        <authorList>
            <person name="Spang A."/>
            <person name="Saw J.H."/>
            <person name="Jorgensen S.L."/>
            <person name="Zaremba-Niedzwiedzka K."/>
            <person name="Martijn J."/>
            <person name="Lind A.E."/>
            <person name="van Eijk R."/>
            <person name="Schleper C."/>
            <person name="Guy L."/>
            <person name="Ettema T.J."/>
        </authorList>
    </citation>
    <scope>NUCLEOTIDE SEQUENCE</scope>
</reference>
<comment type="caution">
    <text evidence="2">The sequence shown here is derived from an EMBL/GenBank/DDBJ whole genome shotgun (WGS) entry which is preliminary data.</text>
</comment>
<sequence length="187" mass="20311">MSNEPTLTSKNLPPVVPPPGTKIVSKATVPDPKEEQIVAKRLGGGGGEPDIKMRNKLLSKRWINVVAGQGQRYHEATSMGFRNANKVDVTAPGYLWSKENVCRWGDCILMVIERTKYLGALKFNQEMALQRTLKPGEAYKAHRSAVTQTVGEVTAPSSQVGKISTFVPSPKEAEGLADSPETAVPKK</sequence>
<organism evidence="2">
    <name type="scientific">marine sediment metagenome</name>
    <dbReference type="NCBI Taxonomy" id="412755"/>
    <lineage>
        <taxon>unclassified sequences</taxon>
        <taxon>metagenomes</taxon>
        <taxon>ecological metagenomes</taxon>
    </lineage>
</organism>
<dbReference type="EMBL" id="LAZR01009825">
    <property type="protein sequence ID" value="KKM70393.1"/>
    <property type="molecule type" value="Genomic_DNA"/>
</dbReference>